<dbReference type="AlphaFoldDB" id="A0ABD3D8Y3"/>
<dbReference type="PANTHER" id="PTHR23160">
    <property type="entry name" value="SYNAPTONEMAL COMPLEX PROTEIN-RELATED"/>
    <property type="match status" value="1"/>
</dbReference>
<protein>
    <recommendedName>
        <fullName evidence="6">Synaptonemal complex protein 1</fullName>
    </recommendedName>
</protein>
<feature type="coiled-coil region" evidence="2">
    <location>
        <begin position="479"/>
        <end position="643"/>
    </location>
</feature>
<feature type="compositionally biased region" description="Low complexity" evidence="3">
    <location>
        <begin position="32"/>
        <end position="44"/>
    </location>
</feature>
<reference evidence="5" key="1">
    <citation type="journal article" date="2024" name="IScience">
        <title>Strigolactones Initiate the Formation of Haustorium-like Structures in Castilleja.</title>
        <authorList>
            <person name="Buerger M."/>
            <person name="Peterson D."/>
            <person name="Chory J."/>
        </authorList>
    </citation>
    <scope>NUCLEOTIDE SEQUENCE [LARGE SCALE GENOMIC DNA]</scope>
</reference>
<feature type="compositionally biased region" description="Basic and acidic residues" evidence="3">
    <location>
        <begin position="761"/>
        <end position="786"/>
    </location>
</feature>
<evidence type="ECO:0000313" key="5">
    <source>
        <dbReference type="Proteomes" id="UP001632038"/>
    </source>
</evidence>
<comment type="caution">
    <text evidence="4">The sequence shown here is derived from an EMBL/GenBank/DDBJ whole genome shotgun (WGS) entry which is preliminary data.</text>
</comment>
<keyword evidence="5" id="KW-1185">Reference proteome</keyword>
<feature type="coiled-coil region" evidence="2">
    <location>
        <begin position="380"/>
        <end position="439"/>
    </location>
</feature>
<evidence type="ECO:0008006" key="6">
    <source>
        <dbReference type="Google" id="ProtNLM"/>
    </source>
</evidence>
<evidence type="ECO:0000256" key="1">
    <source>
        <dbReference type="ARBA" id="ARBA00023054"/>
    </source>
</evidence>
<organism evidence="4 5">
    <name type="scientific">Castilleja foliolosa</name>
    <dbReference type="NCBI Taxonomy" id="1961234"/>
    <lineage>
        <taxon>Eukaryota</taxon>
        <taxon>Viridiplantae</taxon>
        <taxon>Streptophyta</taxon>
        <taxon>Embryophyta</taxon>
        <taxon>Tracheophyta</taxon>
        <taxon>Spermatophyta</taxon>
        <taxon>Magnoliopsida</taxon>
        <taxon>eudicotyledons</taxon>
        <taxon>Gunneridae</taxon>
        <taxon>Pentapetalae</taxon>
        <taxon>asterids</taxon>
        <taxon>lamiids</taxon>
        <taxon>Lamiales</taxon>
        <taxon>Orobanchaceae</taxon>
        <taxon>Pedicularideae</taxon>
        <taxon>Castillejinae</taxon>
        <taxon>Castilleja</taxon>
    </lineage>
</organism>
<dbReference type="EMBL" id="JAVIJP010000018">
    <property type="protein sequence ID" value="KAL3638788.1"/>
    <property type="molecule type" value="Genomic_DNA"/>
</dbReference>
<feature type="region of interest" description="Disordered" evidence="3">
    <location>
        <begin position="831"/>
        <end position="889"/>
    </location>
</feature>
<keyword evidence="1 2" id="KW-0175">Coiled coil</keyword>
<feature type="coiled-coil region" evidence="2">
    <location>
        <begin position="48"/>
        <end position="82"/>
    </location>
</feature>
<evidence type="ECO:0000313" key="4">
    <source>
        <dbReference type="EMBL" id="KAL3638788.1"/>
    </source>
</evidence>
<sequence>MSRLLGLAGIRGLEQFRSLPGYNPGAADRKNPPSSSLAPSNSVPSGSVANLKLTAEKLVREQASAKNDLELANSKLKKLTEQICIMEEKLQNAFNENAQLKVKQNEDEKLWKGLESKFFSTKALCVQITETLQQLNVQVQQAEKDKTVFGDKLSATSDAIDKLHEHMKSMSFRLESSEVTIKTREKELVELGLAKDTMEASFKNELNRAACVLQEKVDFCGAFYTFAQTYIFCTFDGTIKQLEEGVVANKMAVESLTCKMEKLQLEIRVKEDNVLELCVSKEKLEAENKDLLTSKNEFANRLEMALTEIKNLEDFVSTLFVKFRELEDQSLTFSEKVNELNDSFALCLKLAQQEKDLVIECAQRKFDKIHDQCNSVISEKNALLLVNQELNNKVLQLQKEQEFEMVQHAEECRLAEEKIRKLESEAETLVSKQTELQSLIVKLEDNLKISSENSRLSDKNMQDLLLKYSELENNSNGLMDGLKADILKKQDEIDLLQKDVEKSAEEIDSVEKRVSELEIALEEKEQLVMELKTREKQLDDQKAEITASLADTERKLEEAKKQYNHILENKHSELSKHLKEISQRNDQAINDIRKKYEVEKQETINLEKEKADKVIQDMEKRSEKKLEEYKEKFQQHLVRVQEEHAALTSSIQLEYANKEMSLISKHVEELKRTELQAETDLREKTKSLRSEHEAQLRSLRCEHEDEFKRLQEELDIQKSKEEKQRALLQMQWKVMSDNAQEDQEVTSKKNYPITSKRRNKDRGSRVPRAPDRTPAEKDSPCLEEKQTPVSNLLKKVENPNNLPSRKVTHHEYEIETSNGRTITKRRKTKSTVMFGEPRNQRKRDTPKAKTPIQISQIVKGGAPPNPSNIGDLFTEGSLNPYADDPYAFD</sequence>
<feature type="region of interest" description="Disordered" evidence="3">
    <location>
        <begin position="21"/>
        <end position="44"/>
    </location>
</feature>
<evidence type="ECO:0000256" key="3">
    <source>
        <dbReference type="SAM" id="MobiDB-lite"/>
    </source>
</evidence>
<feature type="region of interest" description="Disordered" evidence="3">
    <location>
        <begin position="737"/>
        <end position="792"/>
    </location>
</feature>
<dbReference type="PANTHER" id="PTHR23160:SF3">
    <property type="entry name" value="SYNAPTONEMAL COMPLEX PROTEIN 1-RELATED"/>
    <property type="match status" value="1"/>
</dbReference>
<name>A0ABD3D8Y3_9LAMI</name>
<feature type="compositionally biased region" description="Basic and acidic residues" evidence="3">
    <location>
        <begin position="838"/>
        <end position="847"/>
    </location>
</feature>
<feature type="coiled-coil region" evidence="2">
    <location>
        <begin position="253"/>
        <end position="301"/>
    </location>
</feature>
<dbReference type="Proteomes" id="UP001632038">
    <property type="component" value="Unassembled WGS sequence"/>
</dbReference>
<gene>
    <name evidence="4" type="ORF">CASFOL_016695</name>
</gene>
<evidence type="ECO:0000256" key="2">
    <source>
        <dbReference type="SAM" id="Coils"/>
    </source>
</evidence>
<proteinExistence type="predicted"/>
<accession>A0ABD3D8Y3</accession>